<evidence type="ECO:0000256" key="9">
    <source>
        <dbReference type="ARBA" id="ARBA00023034"/>
    </source>
</evidence>
<keyword evidence="4 12" id="KW-0328">Glycosyltransferase</keyword>
<dbReference type="Proteomes" id="UP000015101">
    <property type="component" value="Unassembled WGS sequence"/>
</dbReference>
<dbReference type="HOGENOM" id="CLU_032075_4_1_1"/>
<proteinExistence type="inferred from homology"/>
<dbReference type="eggNOG" id="KOG2619">
    <property type="taxonomic scope" value="Eukaryota"/>
</dbReference>
<evidence type="ECO:0000256" key="11">
    <source>
        <dbReference type="ARBA" id="ARBA00023180"/>
    </source>
</evidence>
<evidence type="ECO:0000256" key="8">
    <source>
        <dbReference type="ARBA" id="ARBA00022989"/>
    </source>
</evidence>
<reference evidence="17" key="1">
    <citation type="submission" date="2012-12" db="EMBL/GenBank/DDBJ databases">
        <authorList>
            <person name="Hellsten U."/>
            <person name="Grimwood J."/>
            <person name="Chapman J.A."/>
            <person name="Shapiro H."/>
            <person name="Aerts A."/>
            <person name="Otillar R.P."/>
            <person name="Terry A.Y."/>
            <person name="Boore J.L."/>
            <person name="Simakov O."/>
            <person name="Marletaz F."/>
            <person name="Cho S.-J."/>
            <person name="Edsinger-Gonzales E."/>
            <person name="Havlak P."/>
            <person name="Kuo D.-H."/>
            <person name="Larsson T."/>
            <person name="Lv J."/>
            <person name="Arendt D."/>
            <person name="Savage R."/>
            <person name="Osoegawa K."/>
            <person name="de Jong P."/>
            <person name="Lindberg D.R."/>
            <person name="Seaver E.C."/>
            <person name="Weisblat D.A."/>
            <person name="Putnam N.H."/>
            <person name="Grigoriev I.V."/>
            <person name="Rokhsar D.S."/>
        </authorList>
    </citation>
    <scope>NUCLEOTIDE SEQUENCE</scope>
</reference>
<dbReference type="SUPFAM" id="SSF53756">
    <property type="entry name" value="UDP-Glycosyltransferase/glycogen phosphorylase"/>
    <property type="match status" value="1"/>
</dbReference>
<name>T1G6A1_HELRO</name>
<evidence type="ECO:0000256" key="10">
    <source>
        <dbReference type="ARBA" id="ARBA00023136"/>
    </source>
</evidence>
<dbReference type="STRING" id="6412.T1G6A1"/>
<dbReference type="Pfam" id="PF17039">
    <property type="entry name" value="Glyco_tran_10_N"/>
    <property type="match status" value="1"/>
</dbReference>
<dbReference type="EC" id="2.4.1.-" evidence="12"/>
<evidence type="ECO:0000313" key="15">
    <source>
        <dbReference type="EMBL" id="ESN95993.1"/>
    </source>
</evidence>
<evidence type="ECO:0000256" key="4">
    <source>
        <dbReference type="ARBA" id="ARBA00022676"/>
    </source>
</evidence>
<reference evidence="15 17" key="2">
    <citation type="journal article" date="2013" name="Nature">
        <title>Insights into bilaterian evolution from three spiralian genomes.</title>
        <authorList>
            <person name="Simakov O."/>
            <person name="Marletaz F."/>
            <person name="Cho S.J."/>
            <person name="Edsinger-Gonzales E."/>
            <person name="Havlak P."/>
            <person name="Hellsten U."/>
            <person name="Kuo D.H."/>
            <person name="Larsson T."/>
            <person name="Lv J."/>
            <person name="Arendt D."/>
            <person name="Savage R."/>
            <person name="Osoegawa K."/>
            <person name="de Jong P."/>
            <person name="Grimwood J."/>
            <person name="Chapman J.A."/>
            <person name="Shapiro H."/>
            <person name="Aerts A."/>
            <person name="Otillar R.P."/>
            <person name="Terry A.Y."/>
            <person name="Boore J.L."/>
            <person name="Grigoriev I.V."/>
            <person name="Lindberg D.R."/>
            <person name="Seaver E.C."/>
            <person name="Weisblat D.A."/>
            <person name="Putnam N.H."/>
            <person name="Rokhsar D.S."/>
        </authorList>
    </citation>
    <scope>NUCLEOTIDE SEQUENCE</scope>
</reference>
<dbReference type="FunCoup" id="T1G6A1">
    <property type="interactions" value="46"/>
</dbReference>
<evidence type="ECO:0000259" key="13">
    <source>
        <dbReference type="Pfam" id="PF00852"/>
    </source>
</evidence>
<dbReference type="InterPro" id="IPR055270">
    <property type="entry name" value="Glyco_tran_10_C"/>
</dbReference>
<evidence type="ECO:0000256" key="5">
    <source>
        <dbReference type="ARBA" id="ARBA00022679"/>
    </source>
</evidence>
<dbReference type="OrthoDB" id="427096at2759"/>
<reference evidence="16" key="3">
    <citation type="submission" date="2015-06" db="UniProtKB">
        <authorList>
            <consortium name="EnsemblMetazoa"/>
        </authorList>
    </citation>
    <scope>IDENTIFICATION</scope>
</reference>
<comment type="subcellular location">
    <subcellularLocation>
        <location evidence="1">Golgi apparatus membrane</location>
        <topology evidence="1">Single-pass type II membrane protein</topology>
    </subcellularLocation>
    <subcellularLocation>
        <location evidence="12">Golgi apparatus</location>
        <location evidence="12">Golgi stack membrane</location>
        <topology evidence="12">Single-pass type II membrane protein</topology>
    </subcellularLocation>
</comment>
<feature type="domain" description="Fucosyltransferase N-terminal" evidence="14">
    <location>
        <begin position="22"/>
        <end position="100"/>
    </location>
</feature>
<feature type="domain" description="Fucosyltransferase C-terminal" evidence="13">
    <location>
        <begin position="122"/>
        <end position="298"/>
    </location>
</feature>
<keyword evidence="17" id="KW-1185">Reference proteome</keyword>
<dbReference type="CTD" id="20216598"/>
<dbReference type="EnsemblMetazoa" id="HelroT86301">
    <property type="protein sequence ID" value="HelroP86301"/>
    <property type="gene ID" value="HelroG86301"/>
</dbReference>
<sequence>MKVIFMPNGLDADMVEGQQRFLDHQCPINWCLLTDDHRYKKSADLIFYRDVIIDYGGDIIKGLTMLFMLESPMHTMTFRKDQVVNWTATYRTDSTLNAPYERFTPFSNFTKLPDKPDRNYAKGKTKKVAWFVSNCVAANGRFKYAEQLAQHINVDIYGSCGQLSCTRHREQECFQMLQKDYKFYLSFENSNCKDYITEKFFLNALGNNVLPIVMGARPSDYKRLAPPESFIHVDDFESPEHLAEYLHKLDKDDDLYNSYFRWKGTGEFIDTKFWCRLCSMLHEQASTNTRSWYKLDDWWRGTGVCISPQDSGLWLVNEFLQLSELVSE</sequence>
<evidence type="ECO:0000256" key="6">
    <source>
        <dbReference type="ARBA" id="ARBA00022692"/>
    </source>
</evidence>
<dbReference type="OMA" id="PHNYEQI"/>
<evidence type="ECO:0000313" key="16">
    <source>
        <dbReference type="EnsemblMetazoa" id="HelroP86301"/>
    </source>
</evidence>
<evidence type="ECO:0000256" key="1">
    <source>
        <dbReference type="ARBA" id="ARBA00004323"/>
    </source>
</evidence>
<keyword evidence="8" id="KW-1133">Transmembrane helix</keyword>
<dbReference type="UniPathway" id="UPA00378"/>
<dbReference type="EMBL" id="KB097496">
    <property type="protein sequence ID" value="ESN95993.1"/>
    <property type="molecule type" value="Genomic_DNA"/>
</dbReference>
<evidence type="ECO:0000313" key="17">
    <source>
        <dbReference type="Proteomes" id="UP000015101"/>
    </source>
</evidence>
<dbReference type="PANTHER" id="PTHR48438">
    <property type="entry name" value="ALPHA-(1,3)-FUCOSYLTRANSFERASE C-RELATED"/>
    <property type="match status" value="1"/>
</dbReference>
<dbReference type="GO" id="GO:0046920">
    <property type="term" value="F:alpha-(1-&gt;3)-fucosyltransferase activity"/>
    <property type="evidence" value="ECO:0000318"/>
    <property type="project" value="GO_Central"/>
</dbReference>
<evidence type="ECO:0000256" key="2">
    <source>
        <dbReference type="ARBA" id="ARBA00004922"/>
    </source>
</evidence>
<evidence type="ECO:0000259" key="14">
    <source>
        <dbReference type="Pfam" id="PF17039"/>
    </source>
</evidence>
<evidence type="ECO:0000256" key="7">
    <source>
        <dbReference type="ARBA" id="ARBA00022968"/>
    </source>
</evidence>
<dbReference type="Gene3D" id="3.40.50.11660">
    <property type="entry name" value="Glycosyl transferase family 10, C-terminal domain"/>
    <property type="match status" value="1"/>
</dbReference>
<dbReference type="InterPro" id="IPR038577">
    <property type="entry name" value="GT10-like_C_sf"/>
</dbReference>
<dbReference type="AlphaFoldDB" id="T1G6A1"/>
<comment type="pathway">
    <text evidence="2">Protein modification; protein glycosylation.</text>
</comment>
<gene>
    <name evidence="16" type="primary">20216598</name>
    <name evidence="15" type="ORF">HELRODRAFT_86301</name>
</gene>
<dbReference type="KEGG" id="hro:HELRODRAFT_86301"/>
<dbReference type="GO" id="GO:0032580">
    <property type="term" value="C:Golgi cisterna membrane"/>
    <property type="evidence" value="ECO:0007669"/>
    <property type="project" value="UniProtKB-SubCell"/>
</dbReference>
<dbReference type="Pfam" id="PF00852">
    <property type="entry name" value="Glyco_transf_10"/>
    <property type="match status" value="1"/>
</dbReference>
<dbReference type="InParanoid" id="T1G6A1"/>
<protein>
    <recommendedName>
        <fullName evidence="12">Fucosyltransferase</fullName>
        <ecNumber evidence="12">2.4.1.-</ecNumber>
    </recommendedName>
</protein>
<dbReference type="InterPro" id="IPR001503">
    <property type="entry name" value="Glyco_trans_10"/>
</dbReference>
<keyword evidence="11" id="KW-0325">Glycoprotein</keyword>
<dbReference type="InterPro" id="IPR031481">
    <property type="entry name" value="Glyco_tran_10_N"/>
</dbReference>
<keyword evidence="7" id="KW-0735">Signal-anchor</keyword>
<dbReference type="EMBL" id="AMQM01006625">
    <property type="status" value="NOT_ANNOTATED_CDS"/>
    <property type="molecule type" value="Genomic_DNA"/>
</dbReference>
<keyword evidence="6 12" id="KW-0812">Transmembrane</keyword>
<dbReference type="GO" id="GO:0000139">
    <property type="term" value="C:Golgi membrane"/>
    <property type="evidence" value="ECO:0007669"/>
    <property type="project" value="UniProtKB-SubCell"/>
</dbReference>
<organism evidence="16 17">
    <name type="scientific">Helobdella robusta</name>
    <name type="common">Californian leech</name>
    <dbReference type="NCBI Taxonomy" id="6412"/>
    <lineage>
        <taxon>Eukaryota</taxon>
        <taxon>Metazoa</taxon>
        <taxon>Spiralia</taxon>
        <taxon>Lophotrochozoa</taxon>
        <taxon>Annelida</taxon>
        <taxon>Clitellata</taxon>
        <taxon>Hirudinea</taxon>
        <taxon>Rhynchobdellida</taxon>
        <taxon>Glossiphoniidae</taxon>
        <taxon>Helobdella</taxon>
    </lineage>
</organism>
<evidence type="ECO:0000256" key="12">
    <source>
        <dbReference type="RuleBase" id="RU003832"/>
    </source>
</evidence>
<keyword evidence="9 12" id="KW-0333">Golgi apparatus</keyword>
<dbReference type="GeneID" id="20216598"/>
<evidence type="ECO:0000256" key="3">
    <source>
        <dbReference type="ARBA" id="ARBA00008919"/>
    </source>
</evidence>
<comment type="similarity">
    <text evidence="3 12">Belongs to the glycosyltransferase 10 family.</text>
</comment>
<dbReference type="RefSeq" id="XP_009025921.1">
    <property type="nucleotide sequence ID" value="XM_009027673.1"/>
</dbReference>
<keyword evidence="5 12" id="KW-0808">Transferase</keyword>
<dbReference type="PANTHER" id="PTHR48438:SF1">
    <property type="entry name" value="ALPHA-(1,3)-FUCOSYLTRANSFERASE C-RELATED"/>
    <property type="match status" value="1"/>
</dbReference>
<accession>T1G6A1</accession>
<dbReference type="FunFam" id="3.40.50.11660:FF:000004">
    <property type="entry name" value="Glycoprotein 3-alpha-L-fucosyltransferase A"/>
    <property type="match status" value="1"/>
</dbReference>
<keyword evidence="10" id="KW-0472">Membrane</keyword>